<dbReference type="OrthoDB" id="6713623at2"/>
<keyword evidence="4" id="KW-1185">Reference proteome</keyword>
<gene>
    <name evidence="3" type="ORF">BFG52_09955</name>
</gene>
<sequence>MTQSKKKLSSRQIIFIAVIIILPITVLSINFVAAKYDVENKKKYDELIAKQQALRFTEHDRINQPTASQTQSTNTNQAASAVVSP</sequence>
<dbReference type="EMBL" id="CP016895">
    <property type="protein sequence ID" value="AOA58643.1"/>
    <property type="molecule type" value="Genomic_DNA"/>
</dbReference>
<evidence type="ECO:0000256" key="1">
    <source>
        <dbReference type="SAM" id="MobiDB-lite"/>
    </source>
</evidence>
<feature type="compositionally biased region" description="Low complexity" evidence="1">
    <location>
        <begin position="63"/>
        <end position="85"/>
    </location>
</feature>
<organism evidence="3 4">
    <name type="scientific">Acinetobacter larvae</name>
    <dbReference type="NCBI Taxonomy" id="1789224"/>
    <lineage>
        <taxon>Bacteria</taxon>
        <taxon>Pseudomonadati</taxon>
        <taxon>Pseudomonadota</taxon>
        <taxon>Gammaproteobacteria</taxon>
        <taxon>Moraxellales</taxon>
        <taxon>Moraxellaceae</taxon>
        <taxon>Acinetobacter</taxon>
    </lineage>
</organism>
<feature type="transmembrane region" description="Helical" evidence="2">
    <location>
        <begin position="12"/>
        <end position="33"/>
    </location>
</feature>
<feature type="region of interest" description="Disordered" evidence="1">
    <location>
        <begin position="59"/>
        <end position="85"/>
    </location>
</feature>
<dbReference type="KEGG" id="ala:BFG52_09955"/>
<name>A0A1B2M0U9_9GAMM</name>
<evidence type="ECO:0000313" key="3">
    <source>
        <dbReference type="EMBL" id="AOA58643.1"/>
    </source>
</evidence>
<evidence type="ECO:0000256" key="2">
    <source>
        <dbReference type="SAM" id="Phobius"/>
    </source>
</evidence>
<dbReference type="Proteomes" id="UP000093391">
    <property type="component" value="Chromosome"/>
</dbReference>
<protein>
    <submittedName>
        <fullName evidence="3">Uncharacterized protein</fullName>
    </submittedName>
</protein>
<reference evidence="3 4" key="1">
    <citation type="submission" date="2016-08" db="EMBL/GenBank/DDBJ databases">
        <authorList>
            <person name="Seilhamer J.J."/>
        </authorList>
    </citation>
    <scope>NUCLEOTIDE SEQUENCE [LARGE SCALE GENOMIC DNA]</scope>
    <source>
        <strain evidence="3 4">BRTC-1</strain>
    </source>
</reference>
<accession>A0A1B2M0U9</accession>
<keyword evidence="2" id="KW-1133">Transmembrane helix</keyword>
<dbReference type="AlphaFoldDB" id="A0A1B2M0U9"/>
<keyword evidence="2" id="KW-0472">Membrane</keyword>
<evidence type="ECO:0000313" key="4">
    <source>
        <dbReference type="Proteomes" id="UP000093391"/>
    </source>
</evidence>
<dbReference type="RefSeq" id="WP_067555475.1">
    <property type="nucleotide sequence ID" value="NZ_CP016895.1"/>
</dbReference>
<keyword evidence="2" id="KW-0812">Transmembrane</keyword>
<proteinExistence type="predicted"/>